<evidence type="ECO:0000313" key="4">
    <source>
        <dbReference type="Proteomes" id="UP000435177"/>
    </source>
</evidence>
<evidence type="ECO:0000313" key="3">
    <source>
        <dbReference type="EMBL" id="MUG68527.1"/>
    </source>
</evidence>
<gene>
    <name evidence="3" type="ORF">GNP94_21375</name>
</gene>
<dbReference type="InterPro" id="IPR036582">
    <property type="entry name" value="Mao_N_sf"/>
</dbReference>
<dbReference type="SUPFAM" id="SSF55383">
    <property type="entry name" value="Copper amine oxidase, domain N"/>
    <property type="match status" value="1"/>
</dbReference>
<dbReference type="InterPro" id="IPR012854">
    <property type="entry name" value="Cu_amine_oxidase-like_N"/>
</dbReference>
<feature type="chain" id="PRO_5046206523" description="Copper amine oxidase-like N-terminal domain-containing protein" evidence="1">
    <location>
        <begin position="23"/>
        <end position="239"/>
    </location>
</feature>
<protein>
    <recommendedName>
        <fullName evidence="2">Copper amine oxidase-like N-terminal domain-containing protein</fullName>
    </recommendedName>
</protein>
<sequence>MKFKKMSIIMMAVLLFSSSVYAAGGKSFSIFINDNKKELPMEQLMVVKNRVFVPLRFISENMGAVVGFDGKQKNVFITSNKIDRVRSSLHSKTNNTDFELKLLSNKTTYKYGEPIMIWSTLKSLTNQRLSIKHGTPLITYYLEDADGFKLSEMKTSMAVNSEFNPGDEEIQVIPQHLFLEYHLHKNNITEVDKYLEEYMSSTTHPAALPKGKYTIGVSADYFIEQDRVELSTEVEIVVE</sequence>
<reference evidence="3 4" key="1">
    <citation type="submission" date="2019-11" db="EMBL/GenBank/DDBJ databases">
        <title>Draft genome sequences of five Paenibacillus species of dairy origin.</title>
        <authorList>
            <person name="Olajide A.M."/>
            <person name="Chen S."/>
            <person name="Lapointe G."/>
        </authorList>
    </citation>
    <scope>NUCLEOTIDE SEQUENCE [LARGE SCALE GENOMIC DNA]</scope>
    <source>
        <strain evidence="3 4">3CS1</strain>
    </source>
</reference>
<organism evidence="3 4">
    <name type="scientific">Paenibacillus campinasensis</name>
    <dbReference type="NCBI Taxonomy" id="66347"/>
    <lineage>
        <taxon>Bacteria</taxon>
        <taxon>Bacillati</taxon>
        <taxon>Bacillota</taxon>
        <taxon>Bacilli</taxon>
        <taxon>Bacillales</taxon>
        <taxon>Paenibacillaceae</taxon>
        <taxon>Paenibacillus</taxon>
    </lineage>
</organism>
<accession>A0ABW9T6L3</accession>
<name>A0ABW9T6L3_9BACL</name>
<keyword evidence="1" id="KW-0732">Signal</keyword>
<evidence type="ECO:0000256" key="1">
    <source>
        <dbReference type="SAM" id="SignalP"/>
    </source>
</evidence>
<feature type="signal peptide" evidence="1">
    <location>
        <begin position="1"/>
        <end position="22"/>
    </location>
</feature>
<proteinExistence type="predicted"/>
<dbReference type="EMBL" id="WOAA01000028">
    <property type="protein sequence ID" value="MUG68527.1"/>
    <property type="molecule type" value="Genomic_DNA"/>
</dbReference>
<comment type="caution">
    <text evidence="3">The sequence shown here is derived from an EMBL/GenBank/DDBJ whole genome shotgun (WGS) entry which is preliminary data.</text>
</comment>
<feature type="domain" description="Copper amine oxidase-like N-terminal" evidence="2">
    <location>
        <begin position="30"/>
        <end position="77"/>
    </location>
</feature>
<evidence type="ECO:0000259" key="2">
    <source>
        <dbReference type="Pfam" id="PF07833"/>
    </source>
</evidence>
<dbReference type="RefSeq" id="WP_095399290.1">
    <property type="nucleotide sequence ID" value="NZ_WOAA01000028.1"/>
</dbReference>
<keyword evidence="4" id="KW-1185">Reference proteome</keyword>
<dbReference type="Pfam" id="PF07833">
    <property type="entry name" value="Cu_amine_oxidN1"/>
    <property type="match status" value="1"/>
</dbReference>
<dbReference type="Proteomes" id="UP000435177">
    <property type="component" value="Unassembled WGS sequence"/>
</dbReference>